<dbReference type="GO" id="GO:0003676">
    <property type="term" value="F:nucleic acid binding"/>
    <property type="evidence" value="ECO:0007669"/>
    <property type="project" value="InterPro"/>
</dbReference>
<dbReference type="Proteomes" id="UP000228528">
    <property type="component" value="Unassembled WGS sequence"/>
</dbReference>
<feature type="domain" description="DHHA1" evidence="2">
    <location>
        <begin position="131"/>
        <end position="212"/>
    </location>
</feature>
<organism evidence="3 4">
    <name type="scientific">Candidatus Magasanikbacteria bacterium CG10_big_fil_rev_8_21_14_0_10_38_6</name>
    <dbReference type="NCBI Taxonomy" id="1974647"/>
    <lineage>
        <taxon>Bacteria</taxon>
        <taxon>Candidatus Magasanikiibacteriota</taxon>
    </lineage>
</organism>
<dbReference type="AlphaFoldDB" id="A0A2M6NZN8"/>
<feature type="domain" description="DDH" evidence="1">
    <location>
        <begin position="8"/>
        <end position="66"/>
    </location>
</feature>
<dbReference type="Gene3D" id="3.10.310.30">
    <property type="match status" value="1"/>
</dbReference>
<dbReference type="InterPro" id="IPR051319">
    <property type="entry name" value="Oligoribo/pAp-PDE_c-di-AMP_PDE"/>
</dbReference>
<dbReference type="InterPro" id="IPR003156">
    <property type="entry name" value="DHHA1_dom"/>
</dbReference>
<dbReference type="SUPFAM" id="SSF64182">
    <property type="entry name" value="DHH phosphoesterases"/>
    <property type="match status" value="1"/>
</dbReference>
<dbReference type="PANTHER" id="PTHR47618">
    <property type="entry name" value="BIFUNCTIONAL OLIGORIBONUCLEASE AND PAP PHOSPHATASE NRNA"/>
    <property type="match status" value="1"/>
</dbReference>
<reference evidence="4" key="1">
    <citation type="submission" date="2017-09" db="EMBL/GenBank/DDBJ databases">
        <title>Depth-based differentiation of microbial function through sediment-hosted aquifers and enrichment of novel symbionts in the deep terrestrial subsurface.</title>
        <authorList>
            <person name="Probst A.J."/>
            <person name="Ladd B."/>
            <person name="Jarett J.K."/>
            <person name="Geller-Mcgrath D.E."/>
            <person name="Sieber C.M.K."/>
            <person name="Emerson J.B."/>
            <person name="Anantharaman K."/>
            <person name="Thomas B.C."/>
            <person name="Malmstrom R."/>
            <person name="Stieglmeier M."/>
            <person name="Klingl A."/>
            <person name="Woyke T."/>
            <person name="Ryan C.M."/>
            <person name="Banfield J.F."/>
        </authorList>
    </citation>
    <scope>NUCLEOTIDE SEQUENCE [LARGE SCALE GENOMIC DNA]</scope>
</reference>
<protein>
    <recommendedName>
        <fullName evidence="5">DHHA1 domain-containing protein</fullName>
    </recommendedName>
</protein>
<evidence type="ECO:0000259" key="1">
    <source>
        <dbReference type="Pfam" id="PF01368"/>
    </source>
</evidence>
<name>A0A2M6NZN8_9BACT</name>
<dbReference type="Pfam" id="PF01368">
    <property type="entry name" value="DHH"/>
    <property type="match status" value="1"/>
</dbReference>
<evidence type="ECO:0000313" key="3">
    <source>
        <dbReference type="EMBL" id="PIR76945.1"/>
    </source>
</evidence>
<dbReference type="PANTHER" id="PTHR47618:SF1">
    <property type="entry name" value="BIFUNCTIONAL OLIGORIBONUCLEASE AND PAP PHOSPHATASE NRNA"/>
    <property type="match status" value="1"/>
</dbReference>
<evidence type="ECO:0000313" key="4">
    <source>
        <dbReference type="Proteomes" id="UP000228528"/>
    </source>
</evidence>
<evidence type="ECO:0000259" key="2">
    <source>
        <dbReference type="Pfam" id="PF02272"/>
    </source>
</evidence>
<gene>
    <name evidence="3" type="ORF">COU30_05110</name>
</gene>
<sequence>GIADDIAKHRSRLKIINIDHHPTNELFGDLNLVNTSASSTTEILYHFFKYNDITITSEIATCLLTGLITDTDNFTNAATSITSFSISSDLISHGGNLNLIRGWVFQDKSIKALKLWGTVLSRLKKHEDLDIVYTYITQDDLQEHNVNESEAEGLANFLNTIGDGKAGLILKELPDGKTKGSFRTTHDNVDVGAMSMLFGGGGHKKAAGFTIDVPYHEAFAYIFTKLSEEK</sequence>
<comment type="caution">
    <text evidence="3">The sequence shown here is derived from an EMBL/GenBank/DDBJ whole genome shotgun (WGS) entry which is preliminary data.</text>
</comment>
<evidence type="ECO:0008006" key="5">
    <source>
        <dbReference type="Google" id="ProtNLM"/>
    </source>
</evidence>
<proteinExistence type="predicted"/>
<dbReference type="EMBL" id="PFBW01000214">
    <property type="protein sequence ID" value="PIR76945.1"/>
    <property type="molecule type" value="Genomic_DNA"/>
</dbReference>
<dbReference type="InterPro" id="IPR038763">
    <property type="entry name" value="DHH_sf"/>
</dbReference>
<feature type="non-terminal residue" evidence="3">
    <location>
        <position position="1"/>
    </location>
</feature>
<dbReference type="Pfam" id="PF02272">
    <property type="entry name" value="DHHA1"/>
    <property type="match status" value="1"/>
</dbReference>
<dbReference type="Gene3D" id="3.90.1640.10">
    <property type="entry name" value="inorganic pyrophosphatase (n-terminal core)"/>
    <property type="match status" value="1"/>
</dbReference>
<accession>A0A2M6NZN8</accession>
<dbReference type="InterPro" id="IPR001667">
    <property type="entry name" value="DDH_dom"/>
</dbReference>